<feature type="transmembrane region" description="Helical" evidence="3">
    <location>
        <begin position="392"/>
        <end position="412"/>
    </location>
</feature>
<dbReference type="PIRSF" id="PIRSF028739">
    <property type="entry name" value="Folate_carrier"/>
    <property type="match status" value="1"/>
</dbReference>
<evidence type="ECO:0000256" key="3">
    <source>
        <dbReference type="SAM" id="Phobius"/>
    </source>
</evidence>
<sequence length="430" mass="48652">MEPWVKITLLLSVYGILKEIRPSEPFITEFLTHPPMNFTEQQVVEDIYPVSVYATFTLSVVIFLITDLVRYKPIIVLLSASATAVYAMLVFGRTLFIMQVLEVFYGLFTACEVAYYSYIYAKVDRTHYQEVTGYTRSAYLLGRSVSGIISQTLIWTGFSYLSLNVVTLGTMCISGVWALFLPPVDSSIYFNPRETDPLTGATVKRPMGEKMAHGFRQLWKDFITAFSSPYVIKWAFWWALATCCYYQILEYVQTLWKQILRENPQKGGDWNGAVETSYTLISAAGAYGFGRLQVDWAKYGELVLCVGSLVNAGLLYIMAQTPYIFVAYATKILYALIYNSIMTITNSEVAKNINPDSYGLIFGFTTFLALLMQTILTIVVIEYLALSPRDQFTVYGGYFAVLGIVFALKSCVDLVRRSCRESNHFSSDRP</sequence>
<organism evidence="4 5">
    <name type="scientific">Nesidiocoris tenuis</name>
    <dbReference type="NCBI Taxonomy" id="355587"/>
    <lineage>
        <taxon>Eukaryota</taxon>
        <taxon>Metazoa</taxon>
        <taxon>Ecdysozoa</taxon>
        <taxon>Arthropoda</taxon>
        <taxon>Hexapoda</taxon>
        <taxon>Insecta</taxon>
        <taxon>Pterygota</taxon>
        <taxon>Neoptera</taxon>
        <taxon>Paraneoptera</taxon>
        <taxon>Hemiptera</taxon>
        <taxon>Heteroptera</taxon>
        <taxon>Panheteroptera</taxon>
        <taxon>Cimicomorpha</taxon>
        <taxon>Miridae</taxon>
        <taxon>Dicyphina</taxon>
        <taxon>Nesidiocoris</taxon>
    </lineage>
</organism>
<proteinExistence type="inferred from homology"/>
<reference evidence="4 5" key="1">
    <citation type="submission" date="2023-09" db="EMBL/GenBank/DDBJ databases">
        <title>Nesidiocoris tenuis whole genome shotgun sequence.</title>
        <authorList>
            <person name="Shibata T."/>
            <person name="Shimoda M."/>
            <person name="Kobayashi T."/>
            <person name="Uehara T."/>
        </authorList>
    </citation>
    <scope>NUCLEOTIDE SEQUENCE [LARGE SCALE GENOMIC DNA]</scope>
    <source>
        <strain evidence="4 5">Japan</strain>
    </source>
</reference>
<comment type="similarity">
    <text evidence="1 2">Belongs to the reduced folate carrier (RFC) transporter (TC 2.A.48) family.</text>
</comment>
<evidence type="ECO:0000256" key="1">
    <source>
        <dbReference type="ARBA" id="ARBA00005773"/>
    </source>
</evidence>
<feature type="transmembrane region" description="Helical" evidence="3">
    <location>
        <begin position="153"/>
        <end position="180"/>
    </location>
</feature>
<comment type="subcellular location">
    <subcellularLocation>
        <location evidence="2">Membrane</location>
        <topology evidence="2">Multi-pass membrane protein</topology>
    </subcellularLocation>
</comment>
<dbReference type="SUPFAM" id="SSF103473">
    <property type="entry name" value="MFS general substrate transporter"/>
    <property type="match status" value="1"/>
</dbReference>
<feature type="transmembrane region" description="Helical" evidence="3">
    <location>
        <begin position="103"/>
        <end position="121"/>
    </location>
</feature>
<evidence type="ECO:0000313" key="4">
    <source>
        <dbReference type="EMBL" id="BES97768.1"/>
    </source>
</evidence>
<keyword evidence="5" id="KW-1185">Reference proteome</keyword>
<dbReference type="EMBL" id="AP028916">
    <property type="protein sequence ID" value="BES97768.1"/>
    <property type="molecule type" value="Genomic_DNA"/>
</dbReference>
<name>A0ABN7B014_9HEMI</name>
<dbReference type="InterPro" id="IPR036259">
    <property type="entry name" value="MFS_trans_sf"/>
</dbReference>
<dbReference type="PANTHER" id="PTHR10686">
    <property type="entry name" value="FOLATE TRANSPORTER"/>
    <property type="match status" value="1"/>
</dbReference>
<evidence type="ECO:0000313" key="5">
    <source>
        <dbReference type="Proteomes" id="UP001307889"/>
    </source>
</evidence>
<dbReference type="PANTHER" id="PTHR10686:SF18">
    <property type="entry name" value="IP11787P-RELATED"/>
    <property type="match status" value="1"/>
</dbReference>
<feature type="transmembrane region" description="Helical" evidence="3">
    <location>
        <begin position="357"/>
        <end position="386"/>
    </location>
</feature>
<keyword evidence="2 3" id="KW-0472">Membrane</keyword>
<dbReference type="Gene3D" id="1.20.1250.20">
    <property type="entry name" value="MFS general substrate transporter like domains"/>
    <property type="match status" value="1"/>
</dbReference>
<dbReference type="NCBIfam" id="TIGR00806">
    <property type="entry name" value="rfc"/>
    <property type="match status" value="1"/>
</dbReference>
<gene>
    <name evidence="4" type="ORF">NTJ_10582</name>
</gene>
<dbReference type="InterPro" id="IPR002666">
    <property type="entry name" value="Folate_carrier"/>
</dbReference>
<feature type="transmembrane region" description="Helical" evidence="3">
    <location>
        <begin position="73"/>
        <end position="91"/>
    </location>
</feature>
<keyword evidence="2" id="KW-0813">Transport</keyword>
<dbReference type="Pfam" id="PF01770">
    <property type="entry name" value="Folate_carrier"/>
    <property type="match status" value="1"/>
</dbReference>
<evidence type="ECO:0000256" key="2">
    <source>
        <dbReference type="PIRNR" id="PIRNR028739"/>
    </source>
</evidence>
<keyword evidence="3" id="KW-0812">Transmembrane</keyword>
<protein>
    <submittedName>
        <fullName evidence="4">Uncharacterized protein</fullName>
    </submittedName>
</protein>
<accession>A0ABN7B014</accession>
<dbReference type="Proteomes" id="UP001307889">
    <property type="component" value="Chromosome 8"/>
</dbReference>
<feature type="transmembrane region" description="Helical" evidence="3">
    <location>
        <begin position="47"/>
        <end position="66"/>
    </location>
</feature>
<keyword evidence="3" id="KW-1133">Transmembrane helix</keyword>
<feature type="transmembrane region" description="Helical" evidence="3">
    <location>
        <begin position="325"/>
        <end position="345"/>
    </location>
</feature>